<dbReference type="STRING" id="665467.SAMN02982931_02093"/>
<dbReference type="Pfam" id="PF07883">
    <property type="entry name" value="Cupin_2"/>
    <property type="match status" value="1"/>
</dbReference>
<dbReference type="EMBL" id="FMXQ01000004">
    <property type="protein sequence ID" value="SDB28209.1"/>
    <property type="molecule type" value="Genomic_DNA"/>
</dbReference>
<reference evidence="2 3" key="1">
    <citation type="submission" date="2016-10" db="EMBL/GenBank/DDBJ databases">
        <authorList>
            <person name="de Groot N.N."/>
        </authorList>
    </citation>
    <scope>NUCLEOTIDE SEQUENCE [LARGE SCALE GENOMIC DNA]</scope>
    <source>
        <strain evidence="2 3">ATCC 35022</strain>
    </source>
</reference>
<dbReference type="Proteomes" id="UP000199071">
    <property type="component" value="Unassembled WGS sequence"/>
</dbReference>
<organism evidence="2 3">
    <name type="scientific">Bauldia litoralis</name>
    <dbReference type="NCBI Taxonomy" id="665467"/>
    <lineage>
        <taxon>Bacteria</taxon>
        <taxon>Pseudomonadati</taxon>
        <taxon>Pseudomonadota</taxon>
        <taxon>Alphaproteobacteria</taxon>
        <taxon>Hyphomicrobiales</taxon>
        <taxon>Kaistiaceae</taxon>
        <taxon>Bauldia</taxon>
    </lineage>
</organism>
<accession>A0A1G6C5M7</accession>
<name>A0A1G6C5M7_9HYPH</name>
<proteinExistence type="predicted"/>
<sequence length="86" mass="8680">MQPGTPANPHRLSREEVIVAISGAARVSIGGSEADFTAGSAVIVPADTDFSLSNPGPEPFEAVAVLPVGGRASLPGGEPFTPPWAE</sequence>
<evidence type="ECO:0000313" key="2">
    <source>
        <dbReference type="EMBL" id="SDB28209.1"/>
    </source>
</evidence>
<dbReference type="SUPFAM" id="SSF51182">
    <property type="entry name" value="RmlC-like cupins"/>
    <property type="match status" value="1"/>
</dbReference>
<dbReference type="InterPro" id="IPR011051">
    <property type="entry name" value="RmlC_Cupin_sf"/>
</dbReference>
<keyword evidence="3" id="KW-1185">Reference proteome</keyword>
<gene>
    <name evidence="2" type="ORF">SAMN02982931_02093</name>
</gene>
<feature type="domain" description="Cupin type-2" evidence="1">
    <location>
        <begin position="1"/>
        <end position="65"/>
    </location>
</feature>
<dbReference type="Gene3D" id="2.60.120.10">
    <property type="entry name" value="Jelly Rolls"/>
    <property type="match status" value="1"/>
</dbReference>
<dbReference type="InterPro" id="IPR014710">
    <property type="entry name" value="RmlC-like_jellyroll"/>
</dbReference>
<dbReference type="AlphaFoldDB" id="A0A1G6C5M7"/>
<dbReference type="InterPro" id="IPR013096">
    <property type="entry name" value="Cupin_2"/>
</dbReference>
<dbReference type="RefSeq" id="WP_210185592.1">
    <property type="nucleotide sequence ID" value="NZ_FMXQ01000004.1"/>
</dbReference>
<evidence type="ECO:0000313" key="3">
    <source>
        <dbReference type="Proteomes" id="UP000199071"/>
    </source>
</evidence>
<protein>
    <submittedName>
        <fullName evidence="2">Cupin domain-containing protein</fullName>
    </submittedName>
</protein>
<evidence type="ECO:0000259" key="1">
    <source>
        <dbReference type="Pfam" id="PF07883"/>
    </source>
</evidence>